<dbReference type="EMBL" id="CP077076">
    <property type="protein sequence ID" value="QXH51204.1"/>
    <property type="molecule type" value="Genomic_DNA"/>
</dbReference>
<evidence type="ECO:0000313" key="3">
    <source>
        <dbReference type="Proteomes" id="UP001046350"/>
    </source>
</evidence>
<dbReference type="PANTHER" id="PTHR38831">
    <property type="entry name" value="TYPE II SECRETION SYSTEM PROTEIN K"/>
    <property type="match status" value="1"/>
</dbReference>
<dbReference type="InterPro" id="IPR005628">
    <property type="entry name" value="GspK"/>
</dbReference>
<sequence length="270" mass="29459">MRAARQRGLALVTVLLVMALLTLLVAGMLRSHQLLVVGVGQQLEANQLLQLASAGERLLLRQRANHGPQQLQLADNRLELRVEDLGGRFNLGALIGREALDPVLLERWQRLCASLQISVPAVDALVGQTILDVSQLRQLPGLSPEAFERLRPWVAALPAKAGLNVNSASARVLATLDGIGLATARQVLAERPPAGFASVQQFLATPALAGRVVQAQGLTVSSRWLRLEILADRPSRRLYLYSDVEIDSETGQVHVVRRRFSAVREPQPDE</sequence>
<organism evidence="2 3">
    <name type="scientific">Pseudomonas fakonensis</name>
    <dbReference type="NCBI Taxonomy" id="2842355"/>
    <lineage>
        <taxon>Bacteria</taxon>
        <taxon>Pseudomonadati</taxon>
        <taxon>Pseudomonadota</taxon>
        <taxon>Gammaproteobacteria</taxon>
        <taxon>Pseudomonadales</taxon>
        <taxon>Pseudomonadaceae</taxon>
        <taxon>Pseudomonas</taxon>
    </lineage>
</organism>
<dbReference type="RefSeq" id="WP_217840744.1">
    <property type="nucleotide sequence ID" value="NZ_CP077076.1"/>
</dbReference>
<dbReference type="PANTHER" id="PTHR38831:SF1">
    <property type="entry name" value="TYPE II SECRETION SYSTEM PROTEIN K-RELATED"/>
    <property type="match status" value="1"/>
</dbReference>
<dbReference type="InterPro" id="IPR049179">
    <property type="entry name" value="T2SSK_SAM-like_2nd"/>
</dbReference>
<accession>A0ABX8N4F3</accession>
<name>A0ABX8N4F3_9PSED</name>
<feature type="domain" description="T2SS protein K second SAM-like" evidence="1">
    <location>
        <begin position="163"/>
        <end position="220"/>
    </location>
</feature>
<proteinExistence type="predicted"/>
<dbReference type="PIRSF" id="PIRSF002786">
    <property type="entry name" value="XcpX"/>
    <property type="match status" value="1"/>
</dbReference>
<reference evidence="2" key="1">
    <citation type="journal article" date="2021" name="Microorganisms">
        <title>The Ever-Expanding Pseudomonas Genus: Description of 43 New Species and Partition of the Pseudomonas putida Group.</title>
        <authorList>
            <person name="Girard L."/>
            <person name="Lood C."/>
            <person name="Hofte M."/>
            <person name="Vandamme P."/>
            <person name="Rokni-Zadeh H."/>
            <person name="van Noort V."/>
            <person name="Lavigne R."/>
            <person name="De Mot R."/>
        </authorList>
    </citation>
    <scope>NUCLEOTIDE SEQUENCE</scope>
    <source>
        <strain evidence="2">COW40</strain>
    </source>
</reference>
<evidence type="ECO:0000313" key="2">
    <source>
        <dbReference type="EMBL" id="QXH51204.1"/>
    </source>
</evidence>
<evidence type="ECO:0000259" key="1">
    <source>
        <dbReference type="Pfam" id="PF03934"/>
    </source>
</evidence>
<dbReference type="Proteomes" id="UP001046350">
    <property type="component" value="Chromosome"/>
</dbReference>
<gene>
    <name evidence="2" type="ORF">KSS94_25250</name>
</gene>
<keyword evidence="3" id="KW-1185">Reference proteome</keyword>
<dbReference type="Pfam" id="PF03934">
    <property type="entry name" value="T2SSK"/>
    <property type="match status" value="1"/>
</dbReference>
<protein>
    <submittedName>
        <fullName evidence="2">General secretion pathway protein GspK</fullName>
    </submittedName>
</protein>